<reference evidence="1 2" key="1">
    <citation type="submission" date="2014-07" db="EMBL/GenBank/DDBJ databases">
        <title>Porphyromonadaceae bacterium OUH 334697 = ATCC BAA-2682 = DSM 28341 draft genome.</title>
        <authorList>
            <person name="Sydenham T.V."/>
            <person name="Hasman H."/>
            <person name="Justesen U.S."/>
        </authorList>
    </citation>
    <scope>NUCLEOTIDE SEQUENCE [LARGE SCALE GENOMIC DNA]</scope>
    <source>
        <strain evidence="1 2">OUH 334697</strain>
    </source>
</reference>
<evidence type="ECO:0000313" key="1">
    <source>
        <dbReference type="EMBL" id="KIO43544.1"/>
    </source>
</evidence>
<organism evidence="1 2">
    <name type="scientific">Sanguibacteroides justesenii</name>
    <dbReference type="NCBI Taxonomy" id="1547597"/>
    <lineage>
        <taxon>Bacteria</taxon>
        <taxon>Pseudomonadati</taxon>
        <taxon>Bacteroidota</taxon>
        <taxon>Bacteroidia</taxon>
        <taxon>Bacteroidales</taxon>
        <taxon>Porphyromonadaceae</taxon>
        <taxon>Sanguibacteroides</taxon>
    </lineage>
</organism>
<name>A0AB34R734_9PORP</name>
<evidence type="ECO:0000313" key="2">
    <source>
        <dbReference type="Proteomes" id="UP000031937"/>
    </source>
</evidence>
<gene>
    <name evidence="1" type="ORF">IE90_10475</name>
</gene>
<dbReference type="AlphaFoldDB" id="A0AB34R734"/>
<accession>A0AB34R734</accession>
<sequence length="59" mass="7178">MISIDETKVRDTLRLSRTFFIDRKLVKNVTFGRINRYEWIYGKLIKQKRDDENTIEKSV</sequence>
<proteinExistence type="predicted"/>
<dbReference type="Proteomes" id="UP000031937">
    <property type="component" value="Unassembled WGS sequence"/>
</dbReference>
<protein>
    <submittedName>
        <fullName evidence="1">Uncharacterized protein</fullName>
    </submittedName>
</protein>
<comment type="caution">
    <text evidence="1">The sequence shown here is derived from an EMBL/GenBank/DDBJ whole genome shotgun (WGS) entry which is preliminary data.</text>
</comment>
<dbReference type="EMBL" id="JPIT01000031">
    <property type="protein sequence ID" value="KIO43544.1"/>
    <property type="molecule type" value="Genomic_DNA"/>
</dbReference>